<keyword evidence="2" id="KW-0812">Transmembrane</keyword>
<dbReference type="EMBL" id="JAGKTC010000004">
    <property type="protein sequence ID" value="MBP3985858.1"/>
    <property type="molecule type" value="Genomic_DNA"/>
</dbReference>
<reference evidence="4" key="1">
    <citation type="journal article" date="2016" name="Int. J. Syst. Evol. Microbiol.">
        <title>Pseudoxanthomonas helianthi sp. nov., isolated from roots of Jerusalem artichoke (Helianthus tuberosus).</title>
        <authorList>
            <person name="Kittiwongwattana C."/>
            <person name="Thawai C."/>
        </authorList>
    </citation>
    <scope>NUCLEOTIDE SEQUENCE</scope>
    <source>
        <strain evidence="4">110414</strain>
    </source>
</reference>
<dbReference type="InterPro" id="IPR036869">
    <property type="entry name" value="J_dom_sf"/>
</dbReference>
<evidence type="ECO:0000313" key="5">
    <source>
        <dbReference type="Proteomes" id="UP000673447"/>
    </source>
</evidence>
<feature type="transmembrane region" description="Helical" evidence="2">
    <location>
        <begin position="106"/>
        <end position="123"/>
    </location>
</feature>
<sequence>MADETVFDALYEELGLRAECALDDFKRAYRRRASQLHPDHSGAAADMSRLQRLNGLYDAALDFHRTYGRLPGGRPAPQIHRITAIESSDPPPASSGRDDRPVRRKWYLLVGAALALLLYWLGLQRGNAPSLDPAGPGDEVAPGLFQPHTLQLGLGMDQKLARDILGEPDNESATRWDYGPSWVELQCGKVIGWYSSPQRPLRVDQDSAHAAPTPAPGC</sequence>
<evidence type="ECO:0000313" key="4">
    <source>
        <dbReference type="EMBL" id="MBP3985858.1"/>
    </source>
</evidence>
<name>A0A940XB74_9GAMM</name>
<keyword evidence="2" id="KW-0472">Membrane</keyword>
<dbReference type="Gene3D" id="1.10.287.110">
    <property type="entry name" value="DnaJ domain"/>
    <property type="match status" value="1"/>
</dbReference>
<dbReference type="AlphaFoldDB" id="A0A940XB74"/>
<proteinExistence type="predicted"/>
<keyword evidence="5" id="KW-1185">Reference proteome</keyword>
<dbReference type="CDD" id="cd06257">
    <property type="entry name" value="DnaJ"/>
    <property type="match status" value="1"/>
</dbReference>
<evidence type="ECO:0000256" key="2">
    <source>
        <dbReference type="SAM" id="Phobius"/>
    </source>
</evidence>
<dbReference type="Proteomes" id="UP000673447">
    <property type="component" value="Unassembled WGS sequence"/>
</dbReference>
<gene>
    <name evidence="4" type="ORF">J5837_15735</name>
</gene>
<feature type="domain" description="J" evidence="3">
    <location>
        <begin position="9"/>
        <end position="71"/>
    </location>
</feature>
<dbReference type="InterPro" id="IPR001623">
    <property type="entry name" value="DnaJ_domain"/>
</dbReference>
<evidence type="ECO:0000256" key="1">
    <source>
        <dbReference type="ARBA" id="ARBA00023186"/>
    </source>
</evidence>
<accession>A0A940XB74</accession>
<organism evidence="4 5">
    <name type="scientific">Pseudoxanthomonas helianthi</name>
    <dbReference type="NCBI Taxonomy" id="1453541"/>
    <lineage>
        <taxon>Bacteria</taxon>
        <taxon>Pseudomonadati</taxon>
        <taxon>Pseudomonadota</taxon>
        <taxon>Gammaproteobacteria</taxon>
        <taxon>Lysobacterales</taxon>
        <taxon>Lysobacteraceae</taxon>
        <taxon>Pseudoxanthomonas</taxon>
    </lineage>
</organism>
<dbReference type="SUPFAM" id="SSF46565">
    <property type="entry name" value="Chaperone J-domain"/>
    <property type="match status" value="1"/>
</dbReference>
<dbReference type="SMART" id="SM00271">
    <property type="entry name" value="DnaJ"/>
    <property type="match status" value="1"/>
</dbReference>
<protein>
    <submittedName>
        <fullName evidence="4">J domain-containing protein</fullName>
    </submittedName>
</protein>
<comment type="caution">
    <text evidence="4">The sequence shown here is derived from an EMBL/GenBank/DDBJ whole genome shotgun (WGS) entry which is preliminary data.</text>
</comment>
<dbReference type="RefSeq" id="WP_210537732.1">
    <property type="nucleotide sequence ID" value="NZ_JAGKTC010000004.1"/>
</dbReference>
<reference evidence="4" key="2">
    <citation type="submission" date="2021-03" db="EMBL/GenBank/DDBJ databases">
        <authorList>
            <person name="Cao W."/>
        </authorList>
    </citation>
    <scope>NUCLEOTIDE SEQUENCE</scope>
    <source>
        <strain evidence="4">110414</strain>
    </source>
</reference>
<keyword evidence="2" id="KW-1133">Transmembrane helix</keyword>
<keyword evidence="1" id="KW-0143">Chaperone</keyword>
<dbReference type="PROSITE" id="PS50076">
    <property type="entry name" value="DNAJ_2"/>
    <property type="match status" value="1"/>
</dbReference>
<evidence type="ECO:0000259" key="3">
    <source>
        <dbReference type="PROSITE" id="PS50076"/>
    </source>
</evidence>